<evidence type="ECO:0000256" key="9">
    <source>
        <dbReference type="SAM" id="SignalP"/>
    </source>
</evidence>
<dbReference type="Ensembl" id="ENSELUT00000100378.1">
    <property type="protein sequence ID" value="ENSELUP00000084077.1"/>
    <property type="gene ID" value="ENSELUG00000020274.3"/>
</dbReference>
<feature type="signal peptide" evidence="9">
    <location>
        <begin position="1"/>
        <end position="21"/>
    </location>
</feature>
<name>A0AAY5KCS0_ESOLU</name>
<dbReference type="InterPro" id="IPR036116">
    <property type="entry name" value="FN3_sf"/>
</dbReference>
<dbReference type="PROSITE" id="PS50853">
    <property type="entry name" value="FN3"/>
    <property type="match status" value="1"/>
</dbReference>
<protein>
    <recommendedName>
        <fullName evidence="10">Fibronectin type-III domain-containing protein</fullName>
    </recommendedName>
</protein>
<feature type="transmembrane region" description="Helical" evidence="8">
    <location>
        <begin position="306"/>
        <end position="329"/>
    </location>
</feature>
<dbReference type="Proteomes" id="UP000265140">
    <property type="component" value="Chromosome 24"/>
</dbReference>
<evidence type="ECO:0000256" key="5">
    <source>
        <dbReference type="ARBA" id="ARBA00023136"/>
    </source>
</evidence>
<keyword evidence="3 9" id="KW-0732">Signal</keyword>
<keyword evidence="12" id="KW-1185">Reference proteome</keyword>
<dbReference type="GO" id="GO:0004896">
    <property type="term" value="F:cytokine receptor activity"/>
    <property type="evidence" value="ECO:0007669"/>
    <property type="project" value="TreeGrafter"/>
</dbReference>
<evidence type="ECO:0000256" key="2">
    <source>
        <dbReference type="ARBA" id="ARBA00022692"/>
    </source>
</evidence>
<dbReference type="Pfam" id="PF09240">
    <property type="entry name" value="IL6Ra-bind"/>
    <property type="match status" value="1"/>
</dbReference>
<dbReference type="InterPro" id="IPR013783">
    <property type="entry name" value="Ig-like_fold"/>
</dbReference>
<evidence type="ECO:0000313" key="11">
    <source>
        <dbReference type="Ensembl" id="ENSELUP00000084077.1"/>
    </source>
</evidence>
<evidence type="ECO:0000256" key="6">
    <source>
        <dbReference type="ARBA" id="ARBA00023170"/>
    </source>
</evidence>
<feature type="domain" description="Fibronectin type-III" evidence="10">
    <location>
        <begin position="211"/>
        <end position="305"/>
    </location>
</feature>
<dbReference type="Gene3D" id="2.60.40.10">
    <property type="entry name" value="Immunoglobulins"/>
    <property type="match status" value="2"/>
</dbReference>
<keyword evidence="6" id="KW-0675">Receptor</keyword>
<organism evidence="11 12">
    <name type="scientific">Esox lucius</name>
    <name type="common">Northern pike</name>
    <dbReference type="NCBI Taxonomy" id="8010"/>
    <lineage>
        <taxon>Eukaryota</taxon>
        <taxon>Metazoa</taxon>
        <taxon>Chordata</taxon>
        <taxon>Craniata</taxon>
        <taxon>Vertebrata</taxon>
        <taxon>Euteleostomi</taxon>
        <taxon>Actinopterygii</taxon>
        <taxon>Neopterygii</taxon>
        <taxon>Teleostei</taxon>
        <taxon>Protacanthopterygii</taxon>
        <taxon>Esociformes</taxon>
        <taxon>Esocidae</taxon>
        <taxon>Esox</taxon>
    </lineage>
</organism>
<dbReference type="PANTHER" id="PTHR23037">
    <property type="entry name" value="CYTOKINE RECEPTOR"/>
    <property type="match status" value="1"/>
</dbReference>
<evidence type="ECO:0000256" key="4">
    <source>
        <dbReference type="ARBA" id="ARBA00022989"/>
    </source>
</evidence>
<evidence type="ECO:0000256" key="1">
    <source>
        <dbReference type="ARBA" id="ARBA00004479"/>
    </source>
</evidence>
<dbReference type="SUPFAM" id="SSF49265">
    <property type="entry name" value="Fibronectin type III"/>
    <property type="match status" value="2"/>
</dbReference>
<evidence type="ECO:0000259" key="10">
    <source>
        <dbReference type="PROSITE" id="PS50853"/>
    </source>
</evidence>
<dbReference type="InterPro" id="IPR015321">
    <property type="entry name" value="TypeI_recpt_CBD"/>
</dbReference>
<sequence length="488" mass="55021">MMWKHLECLLALQCFICLVRPAFVDEKALPEPCDLSLTWINEFQIKLSWNLSKDLDPSCRVSYEIKKPETMVTHKSFVELYVFLVDAVTYTVQTKPEECSDRTISKPVNITVTKPTELVKNFNCSLYTSTAMNCSWLIASQAPEDLLLYYKYAGENDIEQCSDYLYTAGQRTGCHLRGNISEQKMYFQVNGTVNGLSVRNTFLVEPLKNIKPQAPKVKITKESRSLSLSWAPPDFKDRFNCWNYTLRYSKCQETQCKNISKKTNENIPYDPRCQYRFQVKAVYSDKCGTGQSDWSEEEIYGAEDSLIIVIAIIVPASLFLFVILFLCCLMKYRETIFPKIPQPSVILKGMLNNSKEQTVSTATLSGVFRSGHWSKSKEQTVSTATLSGVFCSGHWSKSKEQTVSTATLSGVFCSGHWSKRKEQTVSTATLSGVFCSGHWSNSKEQTVSTATLSGVFCSGHWSKSKEQTVSTATLSGVFCSGHWSKSKE</sequence>
<evidence type="ECO:0000256" key="3">
    <source>
        <dbReference type="ARBA" id="ARBA00022729"/>
    </source>
</evidence>
<keyword evidence="5 8" id="KW-0472">Membrane</keyword>
<evidence type="ECO:0000256" key="8">
    <source>
        <dbReference type="SAM" id="Phobius"/>
    </source>
</evidence>
<keyword evidence="2 8" id="KW-0812">Transmembrane</keyword>
<reference evidence="11" key="2">
    <citation type="submission" date="2025-08" db="UniProtKB">
        <authorList>
            <consortium name="Ensembl"/>
        </authorList>
    </citation>
    <scope>IDENTIFICATION</scope>
</reference>
<evidence type="ECO:0000256" key="7">
    <source>
        <dbReference type="ARBA" id="ARBA00023180"/>
    </source>
</evidence>
<comment type="subcellular location">
    <subcellularLocation>
        <location evidence="1">Membrane</location>
        <topology evidence="1">Single-pass type I membrane protein</topology>
    </subcellularLocation>
</comment>
<feature type="chain" id="PRO_5044295735" description="Fibronectin type-III domain-containing protein" evidence="9">
    <location>
        <begin position="22"/>
        <end position="488"/>
    </location>
</feature>
<dbReference type="CDD" id="cd00063">
    <property type="entry name" value="FN3"/>
    <property type="match status" value="1"/>
</dbReference>
<proteinExistence type="predicted"/>
<dbReference type="GeneTree" id="ENSGT00730000112044"/>
<evidence type="ECO:0000313" key="12">
    <source>
        <dbReference type="Proteomes" id="UP000265140"/>
    </source>
</evidence>
<keyword evidence="7" id="KW-0325">Glycoprotein</keyword>
<keyword evidence="4 8" id="KW-1133">Transmembrane helix</keyword>
<reference evidence="11" key="3">
    <citation type="submission" date="2025-09" db="UniProtKB">
        <authorList>
            <consortium name="Ensembl"/>
        </authorList>
    </citation>
    <scope>IDENTIFICATION</scope>
</reference>
<dbReference type="PANTHER" id="PTHR23037:SF46">
    <property type="entry name" value="INTERLEUKIN 5 RECEPTOR SUBUNIT ALPHA"/>
    <property type="match status" value="1"/>
</dbReference>
<dbReference type="AlphaFoldDB" id="A0AAY5KCS0"/>
<reference evidence="11 12" key="1">
    <citation type="submission" date="2020-02" db="EMBL/GenBank/DDBJ databases">
        <title>Esox lucius (northern pike) genome, fEsoLuc1, primary haplotype.</title>
        <authorList>
            <person name="Myers G."/>
            <person name="Karagic N."/>
            <person name="Meyer A."/>
            <person name="Pippel M."/>
            <person name="Reichard M."/>
            <person name="Winkler S."/>
            <person name="Tracey A."/>
            <person name="Sims Y."/>
            <person name="Howe K."/>
            <person name="Rhie A."/>
            <person name="Formenti G."/>
            <person name="Durbin R."/>
            <person name="Fedrigo O."/>
            <person name="Jarvis E.D."/>
        </authorList>
    </citation>
    <scope>NUCLEOTIDE SEQUENCE [LARGE SCALE GENOMIC DNA]</scope>
</reference>
<dbReference type="InterPro" id="IPR003961">
    <property type="entry name" value="FN3_dom"/>
</dbReference>
<dbReference type="GO" id="GO:0009897">
    <property type="term" value="C:external side of plasma membrane"/>
    <property type="evidence" value="ECO:0007669"/>
    <property type="project" value="TreeGrafter"/>
</dbReference>
<accession>A0AAY5KCS0</accession>